<sequence>MLSFWSKYFNVLCSQEAIRTYLESSAGLDLERSKGFIFSFKLFCKLQSAFVHVLALVVIAEPVQLRTSRTFIFFIIEFQSGKHVSGAGLQGGEEM</sequence>
<dbReference type="AlphaFoldDB" id="A0ABD1YNU4"/>
<reference evidence="1 2" key="1">
    <citation type="submission" date="2024-09" db="EMBL/GenBank/DDBJ databases">
        <title>Chromosome-scale assembly of Riccia fluitans.</title>
        <authorList>
            <person name="Paukszto L."/>
            <person name="Sawicki J."/>
            <person name="Karawczyk K."/>
            <person name="Piernik-Szablinska J."/>
            <person name="Szczecinska M."/>
            <person name="Mazdziarz M."/>
        </authorList>
    </citation>
    <scope>NUCLEOTIDE SEQUENCE [LARGE SCALE GENOMIC DNA]</scope>
    <source>
        <strain evidence="1">Rf_01</strain>
        <tissue evidence="1">Aerial parts of the thallus</tissue>
    </source>
</reference>
<name>A0ABD1YNU4_9MARC</name>
<gene>
    <name evidence="1" type="ORF">R1flu_016045</name>
</gene>
<evidence type="ECO:0000313" key="1">
    <source>
        <dbReference type="EMBL" id="KAL2631359.1"/>
    </source>
</evidence>
<evidence type="ECO:0000313" key="2">
    <source>
        <dbReference type="Proteomes" id="UP001605036"/>
    </source>
</evidence>
<dbReference type="EMBL" id="JBHFFA010000004">
    <property type="protein sequence ID" value="KAL2631359.1"/>
    <property type="molecule type" value="Genomic_DNA"/>
</dbReference>
<protein>
    <submittedName>
        <fullName evidence="1">Uncharacterized protein</fullName>
    </submittedName>
</protein>
<organism evidence="1 2">
    <name type="scientific">Riccia fluitans</name>
    <dbReference type="NCBI Taxonomy" id="41844"/>
    <lineage>
        <taxon>Eukaryota</taxon>
        <taxon>Viridiplantae</taxon>
        <taxon>Streptophyta</taxon>
        <taxon>Embryophyta</taxon>
        <taxon>Marchantiophyta</taxon>
        <taxon>Marchantiopsida</taxon>
        <taxon>Marchantiidae</taxon>
        <taxon>Marchantiales</taxon>
        <taxon>Ricciaceae</taxon>
        <taxon>Riccia</taxon>
    </lineage>
</organism>
<proteinExistence type="predicted"/>
<keyword evidence="2" id="KW-1185">Reference proteome</keyword>
<dbReference type="Proteomes" id="UP001605036">
    <property type="component" value="Unassembled WGS sequence"/>
</dbReference>
<accession>A0ABD1YNU4</accession>
<comment type="caution">
    <text evidence="1">The sequence shown here is derived from an EMBL/GenBank/DDBJ whole genome shotgun (WGS) entry which is preliminary data.</text>
</comment>